<sequence length="1059" mass="116747">MKRRRGRAKSLPLSTRKGQTSSRSMTTRRAASKAATNSSEGSTTSADSRRSSLADPTHVIGGDDIDSGRPAKRARRTSIATENRPVTRRQKTLSQEPIGSPEKSSRDSLAPELPIIEEPEKMDEQIEKSAMDVDRHGDQYGFASEAGEKLPPLLKRRGRKPKPKPVTASVSRLQELAAPWDHENGTDHEGSNALSRANSRAPDRVAKRMPGRRRAPHADPDIEADLRRQLQLRLAYRSVAKALKPLLAELSQRGIDALEDDEEAHQQGEEYTAVMAELEARLQSRLAILENERRIKTDFREEWLELQKDELQRRFHDSVEVLKDDYHTKAENFLLELYRDFERGIDDDATEDEDGVVGPQHGKTSTANPTGRLDHKFDSRSRFFLVTEKLANERQRQIAMQNLQQDFIVEKDHDETAEELEAPNEKEYPAGFGLASTGRREYATSVLNLKALVRATQSVENGEQPEEQIHPVIPNEEAAGLQALADLLTSQAPLELPTREPPRMQTPPAVVIKQEAESVEYTGTTPSGGDVIDLTTPQRKRPESGEDIFSALEQNLNLYPVSPQKTIKFENNPASHTAVSPAKKKHEWKQSPQSSVSSPRTQKNAEVAQPGFQIPGLQIPGLQPMEPVQQPKQSTFRVQETASSEVPLWASEASKTLPNGTGPIIGANIPRHNDRQLDARSAQPPADGTNRPEPRQPFAFVAARRSPAPTAPASRWDTLYEQNRRGSRNGIGTTGTHDIQARVAHDRRLSESIGSSTNQHNDANQATIPTHRRNMSIPAKVLSPISFLRRSQSPRTTHPGHRGYMNPVITELATTQQTGSPSSGSQSVVDISRKRDHPPPGSWHGEQHRNSHSTSRNHTPPPPGHRRTPPVSYPPVPGSASGPAYQHQSPYTTGPSYHIPQPQPQGLYSVPYQGPSPPGSQHQYQQPLPSTSAPGYDHRPPNPYTPAQPQQPQQQQQIYAGGAPPYQTHPATPIGFFTGPPLPSAGPPPPPGSMFSPRFGREYPLSQQQPPSAGGQQFSGGPGQRPPSPRDEGATNPHMKDDVSGRDGRDGGIGWKTRM</sequence>
<organism evidence="3 4">
    <name type="scientific">Venturia inaequalis</name>
    <name type="common">Apple scab fungus</name>
    <dbReference type="NCBI Taxonomy" id="5025"/>
    <lineage>
        <taxon>Eukaryota</taxon>
        <taxon>Fungi</taxon>
        <taxon>Dikarya</taxon>
        <taxon>Ascomycota</taxon>
        <taxon>Pezizomycotina</taxon>
        <taxon>Dothideomycetes</taxon>
        <taxon>Pleosporomycetidae</taxon>
        <taxon>Venturiales</taxon>
        <taxon>Venturiaceae</taxon>
        <taxon>Venturia</taxon>
    </lineage>
</organism>
<feature type="region of interest" description="Disordered" evidence="1">
    <location>
        <begin position="1"/>
        <end position="222"/>
    </location>
</feature>
<gene>
    <name evidence="3" type="ORF">BLS_004246</name>
    <name evidence="2" type="ORF">EG327_006056</name>
</gene>
<accession>A0A8H3V977</accession>
<feature type="region of interest" description="Disordered" evidence="1">
    <location>
        <begin position="815"/>
        <end position="1059"/>
    </location>
</feature>
<feature type="compositionally biased region" description="Basic and acidic residues" evidence="1">
    <location>
        <begin position="118"/>
        <end position="138"/>
    </location>
</feature>
<feature type="compositionally biased region" description="Basic and acidic residues" evidence="1">
    <location>
        <begin position="1028"/>
        <end position="1050"/>
    </location>
</feature>
<feature type="compositionally biased region" description="Basic residues" evidence="1">
    <location>
        <begin position="154"/>
        <end position="163"/>
    </location>
</feature>
<feature type="region of interest" description="Disordered" evidence="1">
    <location>
        <begin position="568"/>
        <end position="635"/>
    </location>
</feature>
<feature type="compositionally biased region" description="Polar residues" evidence="1">
    <location>
        <begin position="590"/>
        <end position="604"/>
    </location>
</feature>
<name>A0A8H3V977_VENIN</name>
<proteinExistence type="predicted"/>
<feature type="region of interest" description="Disordered" evidence="1">
    <location>
        <begin position="747"/>
        <end position="766"/>
    </location>
</feature>
<feature type="compositionally biased region" description="Polar residues" evidence="1">
    <location>
        <begin position="919"/>
        <end position="933"/>
    </location>
</feature>
<dbReference type="AlphaFoldDB" id="A0A8H3V977"/>
<dbReference type="Proteomes" id="UP000433883">
    <property type="component" value="Unassembled WGS sequence"/>
</dbReference>
<feature type="region of interest" description="Disordered" evidence="1">
    <location>
        <begin position="349"/>
        <end position="373"/>
    </location>
</feature>
<feature type="compositionally biased region" description="Basic and acidic residues" evidence="1">
    <location>
        <begin position="180"/>
        <end position="190"/>
    </location>
</feature>
<evidence type="ECO:0000313" key="3">
    <source>
        <dbReference type="EMBL" id="KAE9983473.1"/>
    </source>
</evidence>
<comment type="caution">
    <text evidence="3">The sequence shown here is derived from an EMBL/GenBank/DDBJ whole genome shotgun (WGS) entry which is preliminary data.</text>
</comment>
<feature type="region of interest" description="Disordered" evidence="1">
    <location>
        <begin position="520"/>
        <end position="544"/>
    </location>
</feature>
<evidence type="ECO:0000313" key="5">
    <source>
        <dbReference type="Proteomes" id="UP000490939"/>
    </source>
</evidence>
<evidence type="ECO:0000256" key="1">
    <source>
        <dbReference type="SAM" id="MobiDB-lite"/>
    </source>
</evidence>
<feature type="compositionally biased region" description="Low complexity" evidence="1">
    <location>
        <begin position="947"/>
        <end position="965"/>
    </location>
</feature>
<keyword evidence="5" id="KW-1185">Reference proteome</keyword>
<evidence type="ECO:0000313" key="4">
    <source>
        <dbReference type="Proteomes" id="UP000433883"/>
    </source>
</evidence>
<dbReference type="EMBL" id="WNWQ01000028">
    <property type="protein sequence ID" value="KAE9983473.1"/>
    <property type="molecule type" value="Genomic_DNA"/>
</dbReference>
<feature type="compositionally biased region" description="Low complexity" evidence="1">
    <location>
        <begin position="815"/>
        <end position="827"/>
    </location>
</feature>
<feature type="compositionally biased region" description="Low complexity" evidence="1">
    <location>
        <begin position="1006"/>
        <end position="1016"/>
    </location>
</feature>
<feature type="compositionally biased region" description="Low complexity" evidence="1">
    <location>
        <begin position="20"/>
        <end position="39"/>
    </location>
</feature>
<protein>
    <submittedName>
        <fullName evidence="3">Uncharacterized protein</fullName>
    </submittedName>
</protein>
<feature type="compositionally biased region" description="Polar residues" evidence="1">
    <location>
        <begin position="752"/>
        <end position="766"/>
    </location>
</feature>
<reference evidence="3 4" key="1">
    <citation type="submission" date="2019-11" db="EMBL/GenBank/DDBJ databases">
        <title>Venturia inaequalis Genome Resource.</title>
        <authorList>
            <person name="Lichtner F.J."/>
        </authorList>
    </citation>
    <scope>NUCLEOTIDE SEQUENCE [LARGE SCALE GENOMIC DNA]</scope>
    <source>
        <strain evidence="3">Bline_iso_100314</strain>
        <strain evidence="2 5">DMI_063113</strain>
    </source>
</reference>
<feature type="compositionally biased region" description="Polar residues" evidence="1">
    <location>
        <begin position="886"/>
        <end position="895"/>
    </location>
</feature>
<dbReference type="EMBL" id="WNWR01000352">
    <property type="protein sequence ID" value="KAE9981868.1"/>
    <property type="molecule type" value="Genomic_DNA"/>
</dbReference>
<feature type="region of interest" description="Disordered" evidence="1">
    <location>
        <begin position="786"/>
        <end position="805"/>
    </location>
</feature>
<dbReference type="Proteomes" id="UP000490939">
    <property type="component" value="Unassembled WGS sequence"/>
</dbReference>
<evidence type="ECO:0000313" key="2">
    <source>
        <dbReference type="EMBL" id="KAE9981868.1"/>
    </source>
</evidence>
<feature type="compositionally biased region" description="Pro residues" evidence="1">
    <location>
        <begin position="980"/>
        <end position="992"/>
    </location>
</feature>